<dbReference type="EMBL" id="KZ305019">
    <property type="protein sequence ID" value="PIA62677.1"/>
    <property type="molecule type" value="Genomic_DNA"/>
</dbReference>
<evidence type="ECO:0000313" key="4">
    <source>
        <dbReference type="Proteomes" id="UP000230069"/>
    </source>
</evidence>
<dbReference type="Proteomes" id="UP000230069">
    <property type="component" value="Unassembled WGS sequence"/>
</dbReference>
<accession>A0A2G5F435</accession>
<gene>
    <name evidence="3" type="ORF">AQUCO_00200591v1</name>
</gene>
<sequence length="852" mass="99015">MRTPKGFMLNTHFDFVNKEPVYEFFCNKMVFFLTSFWFSVTTLFRFITRYFFRFPIVESSLKKKFSSTDVLTLEEDDQIVQNSLDSMPELEVIDYEESEYDGFGEKETTPKFSFKFQFQPYEDNTKSSSGDLTASTTSKYEFLPKKDFSKFMEEPEVVSFSVKEMFLNSSDDCVDNKQILDDGFLSEKDFLQNNLVKEVVHDDIMNNSSSEEDSEKPESLVLTEVPLSDSINSESNSPLKEVFSDEGRFLSENELCSSDSEPESVMLWDKFSVMNTMDSDSEEFLSDGDFDNGDEPDIVMELDERKVESKENSQNSVEIHLERKGHTEGDVVEMNNLPPPAENLKEHELNDFDEVLEMMDDNDIEKLEAHYFKYSGKLDPDAQIEKEFCEIQAECEQEGSSQKGAAVSDSFENSHILDTDAQLEREFGRIQAECEQEDLGLKGAETRDSLEKSKESSLQDLSSSDFEESNLETLWEHQDLIEQLKMEIKKVKATGLPTILEESESPRMSEDLKPWKINEKVVHEDKVNGLHKVYKSYSERMRKFDILNYQKMYAVGFLQLKDPLKSISTQRSSAPTLTALLSQNFSLSKRRRPEADSSVKFVKDLESDLEMVYVGQLCLSWEFLYWQYEKAKELLESDPYEIRPYNQVAGEFQQFQVLIQRFLEDECFQGPRIQNYIKSRCVLRNLLQVPVIKEDPKDKEGRKRRKDAITCSMLLEIVEESMRIFWKFVRADKHDGNIILKGLSVPQVKSIDPADTELLMDVQTNLQKKEKKLKDILRSGNCIVRRFQKHHKEQSDDQLLLFSQVDLKLVSRVLKMSRLTTDQLVWCHTKLSKISFVQRKIHVEPSFLLFPC</sequence>
<dbReference type="InParanoid" id="A0A2G5F435"/>
<evidence type="ECO:0000313" key="3">
    <source>
        <dbReference type="EMBL" id="PIA62677.1"/>
    </source>
</evidence>
<protein>
    <recommendedName>
        <fullName evidence="5">Ribosomal protein L34Ae</fullName>
    </recommendedName>
</protein>
<dbReference type="STRING" id="218851.A0A2G5F435"/>
<keyword evidence="4" id="KW-1185">Reference proteome</keyword>
<feature type="region of interest" description="Disordered" evidence="1">
    <location>
        <begin position="438"/>
        <end position="464"/>
    </location>
</feature>
<name>A0A2G5F435_AQUCA</name>
<dbReference type="OrthoDB" id="772197at2759"/>
<evidence type="ECO:0000256" key="2">
    <source>
        <dbReference type="SAM" id="Phobius"/>
    </source>
</evidence>
<keyword evidence="2" id="KW-1133">Transmembrane helix</keyword>
<dbReference type="PANTHER" id="PTHR46741">
    <property type="entry name" value="OS09G0413600 PROTEIN"/>
    <property type="match status" value="1"/>
</dbReference>
<feature type="transmembrane region" description="Helical" evidence="2">
    <location>
        <begin position="30"/>
        <end position="52"/>
    </location>
</feature>
<dbReference type="AlphaFoldDB" id="A0A2G5F435"/>
<keyword evidence="2" id="KW-0472">Membrane</keyword>
<keyword evidence="2" id="KW-0812">Transmembrane</keyword>
<evidence type="ECO:0008006" key="5">
    <source>
        <dbReference type="Google" id="ProtNLM"/>
    </source>
</evidence>
<evidence type="ECO:0000256" key="1">
    <source>
        <dbReference type="SAM" id="MobiDB-lite"/>
    </source>
</evidence>
<feature type="compositionally biased region" description="Basic and acidic residues" evidence="1">
    <location>
        <begin position="444"/>
        <end position="457"/>
    </location>
</feature>
<dbReference type="Pfam" id="PF07891">
    <property type="entry name" value="DUF1666"/>
    <property type="match status" value="1"/>
</dbReference>
<dbReference type="InterPro" id="IPR012870">
    <property type="entry name" value="DUF1666"/>
</dbReference>
<reference evidence="3 4" key="1">
    <citation type="submission" date="2017-09" db="EMBL/GenBank/DDBJ databases">
        <title>WGS assembly of Aquilegia coerulea Goldsmith.</title>
        <authorList>
            <person name="Hodges S."/>
            <person name="Kramer E."/>
            <person name="Nordborg M."/>
            <person name="Tomkins J."/>
            <person name="Borevitz J."/>
            <person name="Derieg N."/>
            <person name="Yan J."/>
            <person name="Mihaltcheva S."/>
            <person name="Hayes R.D."/>
            <person name="Rokhsar D."/>
        </authorList>
    </citation>
    <scope>NUCLEOTIDE SEQUENCE [LARGE SCALE GENOMIC DNA]</scope>
    <source>
        <strain evidence="4">cv. Goldsmith</strain>
    </source>
</reference>
<dbReference type="PANTHER" id="PTHR46741:SF2">
    <property type="entry name" value="RIBOSOMAL PROTEIN L34AE"/>
    <property type="match status" value="1"/>
</dbReference>
<proteinExistence type="predicted"/>
<organism evidence="3 4">
    <name type="scientific">Aquilegia coerulea</name>
    <name type="common">Rocky mountain columbine</name>
    <dbReference type="NCBI Taxonomy" id="218851"/>
    <lineage>
        <taxon>Eukaryota</taxon>
        <taxon>Viridiplantae</taxon>
        <taxon>Streptophyta</taxon>
        <taxon>Embryophyta</taxon>
        <taxon>Tracheophyta</taxon>
        <taxon>Spermatophyta</taxon>
        <taxon>Magnoliopsida</taxon>
        <taxon>Ranunculales</taxon>
        <taxon>Ranunculaceae</taxon>
        <taxon>Thalictroideae</taxon>
        <taxon>Aquilegia</taxon>
    </lineage>
</organism>